<name>A0ABN9TBU5_9DINO</name>
<keyword evidence="2" id="KW-1185">Reference proteome</keyword>
<reference evidence="1" key="1">
    <citation type="submission" date="2023-10" db="EMBL/GenBank/DDBJ databases">
        <authorList>
            <person name="Chen Y."/>
            <person name="Shah S."/>
            <person name="Dougan E. K."/>
            <person name="Thang M."/>
            <person name="Chan C."/>
        </authorList>
    </citation>
    <scope>NUCLEOTIDE SEQUENCE [LARGE SCALE GENOMIC DNA]</scope>
</reference>
<proteinExistence type="predicted"/>
<feature type="non-terminal residue" evidence="1">
    <location>
        <position position="979"/>
    </location>
</feature>
<sequence length="979" mass="108488">MPVAPWTMDINLQADDFNCKINQLTAELFAEDRFSPRKPYIKTGTMLLRLNGKQAKRCDHNLLPQRFKQDGSVITSELEWAEALRRHFAQLEDGYECAASALQTEYNQLTLNHALGFPRSISAIPSPTWLATRLRGVKAHRAPGHDLVQNAVLKAAPEAVLPHVLAITAKTGLLVQEAAIHNAGLACGLHEGKSGRMTAEMYRSIMLNSDVIKHHHAFLRAAMTDCIEILMVDSQTGGIKGRCAGMASQMVRVFRHIAKARKFIAIVLFVDLVAAFHSLLRQAGTPLEGTENYINQVLDNAPALAHPLLEVVLAAPVLVDSRVGQHLVAQVIEAHRPTRFRVPGDTQWIVSQRSSRAGNPLADFFFNVVYARPLRGIKFDMQQAGIAMDPKDCIDASEQVFSQGLTVENDTFTDSTFVDDSGFCSPCYDPTAVRDQVSLLGRIVRKHMLGSGFQLHFGKGKTAAVISYNGEGSLRAKRTMARFSAIALDSTSNDRIVLEQAYKHVGGIYTGDGSTAQEVSRRKNKHSTALRPLRASVIKYEIATKDKLKYIDALCSTHLFFFQAETWDKISASCTTKLNHALLSGYRVGTRKLHSLLTVGRTTDSEVLVIANRMECCDVLRFRRLRYVAWLVHAGVAGVLVHHACVAYRVASIWQLESVKAIAALPEASAVTFDVADFGGALSSFGQALAVRCPHLSGAMRLRGLVARPAAVLEVDSWVLPRPFLELLGEAFLEAQPALRGAGTMQWPTDPFLVAMLVPPERYPDVPSDEEAAWELVEGTLLTCGAPPHREGGRGLGHIHRGRLAVGPHMYFEYGELQGEEAAVRGRRAQAVGDWVTKEGQGSELGVYLWLDLFSVNQHSTQEQDGEMLSGQLFRLIGKIPKTIVVLDPWYDPVVLRRSWVIWETYATIATGSEIHFAMRPKTRENFSLAMLDSFERVKMAMSQVDVTKSNAYVESDREMIFEEIRRCIGFERMNEILQ</sequence>
<accession>A0ABN9TBU5</accession>
<gene>
    <name evidence="1" type="ORF">PCOR1329_LOCUS37613</name>
</gene>
<evidence type="ECO:0008006" key="3">
    <source>
        <dbReference type="Google" id="ProtNLM"/>
    </source>
</evidence>
<organism evidence="1 2">
    <name type="scientific">Prorocentrum cordatum</name>
    <dbReference type="NCBI Taxonomy" id="2364126"/>
    <lineage>
        <taxon>Eukaryota</taxon>
        <taxon>Sar</taxon>
        <taxon>Alveolata</taxon>
        <taxon>Dinophyceae</taxon>
        <taxon>Prorocentrales</taxon>
        <taxon>Prorocentraceae</taxon>
        <taxon>Prorocentrum</taxon>
    </lineage>
</organism>
<evidence type="ECO:0000313" key="2">
    <source>
        <dbReference type="Proteomes" id="UP001189429"/>
    </source>
</evidence>
<comment type="caution">
    <text evidence="1">The sequence shown here is derived from an EMBL/GenBank/DDBJ whole genome shotgun (WGS) entry which is preliminary data.</text>
</comment>
<dbReference type="EMBL" id="CAUYUJ010014558">
    <property type="protein sequence ID" value="CAK0843182.1"/>
    <property type="molecule type" value="Genomic_DNA"/>
</dbReference>
<evidence type="ECO:0000313" key="1">
    <source>
        <dbReference type="EMBL" id="CAK0843182.1"/>
    </source>
</evidence>
<dbReference type="Proteomes" id="UP001189429">
    <property type="component" value="Unassembled WGS sequence"/>
</dbReference>
<protein>
    <recommendedName>
        <fullName evidence="3">RNA-directed RNA polymerase</fullName>
    </recommendedName>
</protein>